<proteinExistence type="predicted"/>
<dbReference type="EMBL" id="BGZK01000121">
    <property type="protein sequence ID" value="GBP20714.1"/>
    <property type="molecule type" value="Genomic_DNA"/>
</dbReference>
<organism evidence="1 2">
    <name type="scientific">Eumeta variegata</name>
    <name type="common">Bagworm moth</name>
    <name type="synonym">Eumeta japonica</name>
    <dbReference type="NCBI Taxonomy" id="151549"/>
    <lineage>
        <taxon>Eukaryota</taxon>
        <taxon>Metazoa</taxon>
        <taxon>Ecdysozoa</taxon>
        <taxon>Arthropoda</taxon>
        <taxon>Hexapoda</taxon>
        <taxon>Insecta</taxon>
        <taxon>Pterygota</taxon>
        <taxon>Neoptera</taxon>
        <taxon>Endopterygota</taxon>
        <taxon>Lepidoptera</taxon>
        <taxon>Glossata</taxon>
        <taxon>Ditrysia</taxon>
        <taxon>Tineoidea</taxon>
        <taxon>Psychidae</taxon>
        <taxon>Oiketicinae</taxon>
        <taxon>Eumeta</taxon>
    </lineage>
</organism>
<name>A0A4C1U3T1_EUMVA</name>
<accession>A0A4C1U3T1</accession>
<protein>
    <submittedName>
        <fullName evidence="1">Uncharacterized protein</fullName>
    </submittedName>
</protein>
<comment type="caution">
    <text evidence="1">The sequence shown here is derived from an EMBL/GenBank/DDBJ whole genome shotgun (WGS) entry which is preliminary data.</text>
</comment>
<evidence type="ECO:0000313" key="1">
    <source>
        <dbReference type="EMBL" id="GBP20714.1"/>
    </source>
</evidence>
<evidence type="ECO:0000313" key="2">
    <source>
        <dbReference type="Proteomes" id="UP000299102"/>
    </source>
</evidence>
<gene>
    <name evidence="1" type="ORF">EVAR_16590_1</name>
</gene>
<dbReference type="AlphaFoldDB" id="A0A4C1U3T1"/>
<sequence>MRRMRYQERNDYRITNDTIQVITTGCAYDGTLHTSSLGADQLRWRSARPDPPILCPGHITLRNSYALGCLLNIWAYRPRL</sequence>
<reference evidence="1 2" key="1">
    <citation type="journal article" date="2019" name="Commun. Biol.">
        <title>The bagworm genome reveals a unique fibroin gene that provides high tensile strength.</title>
        <authorList>
            <person name="Kono N."/>
            <person name="Nakamura H."/>
            <person name="Ohtoshi R."/>
            <person name="Tomita M."/>
            <person name="Numata K."/>
            <person name="Arakawa K."/>
        </authorList>
    </citation>
    <scope>NUCLEOTIDE SEQUENCE [LARGE SCALE GENOMIC DNA]</scope>
</reference>
<keyword evidence="2" id="KW-1185">Reference proteome</keyword>
<dbReference type="Proteomes" id="UP000299102">
    <property type="component" value="Unassembled WGS sequence"/>
</dbReference>